<keyword evidence="4" id="KW-0808">Transferase</keyword>
<dbReference type="Gene3D" id="2.170.270.10">
    <property type="entry name" value="SET domain"/>
    <property type="match status" value="1"/>
</dbReference>
<accession>A0AAE9IM77</accession>
<evidence type="ECO:0000259" key="9">
    <source>
        <dbReference type="PROSITE" id="PS50868"/>
    </source>
</evidence>
<protein>
    <submittedName>
        <fullName evidence="10">Uncharacterized protein</fullName>
    </submittedName>
</protein>
<dbReference type="PANTHER" id="PTHR21838:SF2">
    <property type="entry name" value="COILED-COIL DOMAIN-CONTAINING PROTEIN 137"/>
    <property type="match status" value="1"/>
</dbReference>
<dbReference type="SMART" id="SM00317">
    <property type="entry name" value="SET"/>
    <property type="match status" value="1"/>
</dbReference>
<dbReference type="InterPro" id="IPR046341">
    <property type="entry name" value="SET_dom_sf"/>
</dbReference>
<dbReference type="AlphaFoldDB" id="A0AAE9IM77"/>
<feature type="domain" description="Pre-SET" evidence="8">
    <location>
        <begin position="25"/>
        <end position="85"/>
    </location>
</feature>
<feature type="region of interest" description="Disordered" evidence="6">
    <location>
        <begin position="377"/>
        <end position="513"/>
    </location>
</feature>
<feature type="compositionally biased region" description="Basic and acidic residues" evidence="6">
    <location>
        <begin position="377"/>
        <end position="429"/>
    </location>
</feature>
<dbReference type="SUPFAM" id="SSF82199">
    <property type="entry name" value="SET domain"/>
    <property type="match status" value="1"/>
</dbReference>
<dbReference type="EMBL" id="CP090894">
    <property type="protein sequence ID" value="ULT98168.1"/>
    <property type="molecule type" value="Genomic_DNA"/>
</dbReference>
<dbReference type="InterPro" id="IPR026680">
    <property type="entry name" value="CCDC137"/>
</dbReference>
<feature type="compositionally biased region" description="Basic and acidic residues" evidence="6">
    <location>
        <begin position="500"/>
        <end position="509"/>
    </location>
</feature>
<dbReference type="PANTHER" id="PTHR21838">
    <property type="entry name" value="COILED-COIL DOMAIN-CONTAINING PROTEIN 137"/>
    <property type="match status" value="1"/>
</dbReference>
<evidence type="ECO:0000313" key="11">
    <source>
        <dbReference type="Proteomes" id="UP000827892"/>
    </source>
</evidence>
<evidence type="ECO:0000256" key="4">
    <source>
        <dbReference type="ARBA" id="ARBA00022679"/>
    </source>
</evidence>
<dbReference type="GO" id="GO:0008270">
    <property type="term" value="F:zinc ion binding"/>
    <property type="evidence" value="ECO:0007669"/>
    <property type="project" value="InterPro"/>
</dbReference>
<evidence type="ECO:0000256" key="1">
    <source>
        <dbReference type="ARBA" id="ARBA00004286"/>
    </source>
</evidence>
<dbReference type="GO" id="GO:0042054">
    <property type="term" value="F:histone methyltransferase activity"/>
    <property type="evidence" value="ECO:0007669"/>
    <property type="project" value="InterPro"/>
</dbReference>
<evidence type="ECO:0000313" key="10">
    <source>
        <dbReference type="EMBL" id="ULT98168.1"/>
    </source>
</evidence>
<name>A0AAE9IM77_CAEBR</name>
<feature type="compositionally biased region" description="Acidic residues" evidence="6">
    <location>
        <begin position="430"/>
        <end position="451"/>
    </location>
</feature>
<dbReference type="InterPro" id="IPR001214">
    <property type="entry name" value="SET_dom"/>
</dbReference>
<dbReference type="PROSITE" id="PS50868">
    <property type="entry name" value="POST_SET"/>
    <property type="match status" value="1"/>
</dbReference>
<keyword evidence="2" id="KW-0158">Chromosome</keyword>
<comment type="subcellular location">
    <subcellularLocation>
        <location evidence="1">Chromosome</location>
    </subcellularLocation>
</comment>
<dbReference type="PROSITE" id="PS50280">
    <property type="entry name" value="SET"/>
    <property type="match status" value="1"/>
</dbReference>
<dbReference type="PROSITE" id="PS50867">
    <property type="entry name" value="PRE_SET"/>
    <property type="match status" value="1"/>
</dbReference>
<keyword evidence="3" id="KW-0489">Methyltransferase</keyword>
<sequence>MNYEEITTTIPGPGVSQDDWNDEFQGCDCETQCSIENQCSCMTGATDNYSEDGRIVATSLLIECSTNCACCLLPYSCRNKVVQNGIKKKLKIFSTSEKGDGVLAEEPIQNREFVCEYAGECIGDQEVKRRCEVFKEEDNYTLTLKEHFGEKEVKTFIDPRLRGNIGRFLNHSCDPNCEIFVVRLGRMIPIAAIFAKREISVGEELSYDYGVSGIDGDNRKLCLCRSENCRKYLPIMALHRRIPKKNRKKLKSVDPFNNKANAARFQDNNKKSNQAPANLKEEQPLTKAMKNMMAANNPIVTKEDVKKKKKQKNAVLKQAEELGMKKGKFETVNRFVKRIEGTLHSRINEQIAIAKHGLAGRKQEDIDADYKKIEDAEKRKKDQEKREIENKIKEAKKKREEEARRREEADKAKEQRKAEKRKLKEQEEKEEKEEEEEGDEEEGSDSDDDDDGPKPKKIQKEESKKAQKLSKKERRKETLKARKTDEQKRKAGEAVMNSREVIEFGERNDAPPTFNGALKKKFEPLMAKAGQKTLLLHSMLQKGSQKTEYLNDSTKIQAERQRVIDAYRDMKKQRNIANGIGGRGVPKSE</sequence>
<evidence type="ECO:0000259" key="7">
    <source>
        <dbReference type="PROSITE" id="PS50280"/>
    </source>
</evidence>
<dbReference type="GO" id="GO:0005634">
    <property type="term" value="C:nucleus"/>
    <property type="evidence" value="ECO:0007669"/>
    <property type="project" value="InterPro"/>
</dbReference>
<organism evidence="10 11">
    <name type="scientific">Caenorhabditis briggsae</name>
    <dbReference type="NCBI Taxonomy" id="6238"/>
    <lineage>
        <taxon>Eukaryota</taxon>
        <taxon>Metazoa</taxon>
        <taxon>Ecdysozoa</taxon>
        <taxon>Nematoda</taxon>
        <taxon>Chromadorea</taxon>
        <taxon>Rhabditida</taxon>
        <taxon>Rhabditina</taxon>
        <taxon>Rhabditomorpha</taxon>
        <taxon>Rhabditoidea</taxon>
        <taxon>Rhabditidae</taxon>
        <taxon>Peloderinae</taxon>
        <taxon>Caenorhabditis</taxon>
    </lineage>
</organism>
<dbReference type="GO" id="GO:0032259">
    <property type="term" value="P:methylation"/>
    <property type="evidence" value="ECO:0007669"/>
    <property type="project" value="UniProtKB-KW"/>
</dbReference>
<evidence type="ECO:0000256" key="2">
    <source>
        <dbReference type="ARBA" id="ARBA00022454"/>
    </source>
</evidence>
<dbReference type="Proteomes" id="UP000827892">
    <property type="component" value="Chromosome IV"/>
</dbReference>
<proteinExistence type="predicted"/>
<gene>
    <name evidence="10" type="ORF">L3Y34_005764</name>
</gene>
<evidence type="ECO:0000256" key="5">
    <source>
        <dbReference type="ARBA" id="ARBA00022691"/>
    </source>
</evidence>
<feature type="compositionally biased region" description="Basic and acidic residues" evidence="6">
    <location>
        <begin position="475"/>
        <end position="492"/>
    </location>
</feature>
<keyword evidence="5" id="KW-0949">S-adenosyl-L-methionine</keyword>
<dbReference type="Pfam" id="PF00856">
    <property type="entry name" value="SET"/>
    <property type="match status" value="1"/>
</dbReference>
<feature type="domain" description="SET" evidence="7">
    <location>
        <begin position="88"/>
        <end position="210"/>
    </location>
</feature>
<feature type="compositionally biased region" description="Basic and acidic residues" evidence="6">
    <location>
        <begin position="452"/>
        <end position="465"/>
    </location>
</feature>
<evidence type="ECO:0000259" key="8">
    <source>
        <dbReference type="PROSITE" id="PS50867"/>
    </source>
</evidence>
<dbReference type="GO" id="GO:0005694">
    <property type="term" value="C:chromosome"/>
    <property type="evidence" value="ECO:0007669"/>
    <property type="project" value="UniProtKB-SubCell"/>
</dbReference>
<evidence type="ECO:0000256" key="3">
    <source>
        <dbReference type="ARBA" id="ARBA00022603"/>
    </source>
</evidence>
<reference evidence="10 11" key="1">
    <citation type="submission" date="2022-05" db="EMBL/GenBank/DDBJ databases">
        <title>Chromosome-level reference genomes for two strains of Caenorhabditis briggsae: an improved platform for comparative genomics.</title>
        <authorList>
            <person name="Stevens L."/>
            <person name="Andersen E.C."/>
        </authorList>
    </citation>
    <scope>NUCLEOTIDE SEQUENCE [LARGE SCALE GENOMIC DNA]</scope>
    <source>
        <strain evidence="10">QX1410_ONT</strain>
        <tissue evidence="10">Whole-organism</tissue>
    </source>
</reference>
<dbReference type="InterPro" id="IPR003616">
    <property type="entry name" value="Post-SET_dom"/>
</dbReference>
<dbReference type="InterPro" id="IPR007728">
    <property type="entry name" value="Pre-SET_dom"/>
</dbReference>
<feature type="domain" description="Post-SET" evidence="9">
    <location>
        <begin position="218"/>
        <end position="234"/>
    </location>
</feature>
<evidence type="ECO:0000256" key="6">
    <source>
        <dbReference type="SAM" id="MobiDB-lite"/>
    </source>
</evidence>